<organism evidence="15 16">
    <name type="scientific">Cloeon dipterum</name>
    <dbReference type="NCBI Taxonomy" id="197152"/>
    <lineage>
        <taxon>Eukaryota</taxon>
        <taxon>Metazoa</taxon>
        <taxon>Ecdysozoa</taxon>
        <taxon>Arthropoda</taxon>
        <taxon>Hexapoda</taxon>
        <taxon>Insecta</taxon>
        <taxon>Pterygota</taxon>
        <taxon>Palaeoptera</taxon>
        <taxon>Ephemeroptera</taxon>
        <taxon>Pisciforma</taxon>
        <taxon>Baetidae</taxon>
        <taxon>Cloeon</taxon>
    </lineage>
</organism>
<evidence type="ECO:0000259" key="14">
    <source>
        <dbReference type="PROSITE" id="PS50056"/>
    </source>
</evidence>
<dbReference type="EC" id="3.1.3.48" evidence="4"/>
<dbReference type="InterPro" id="IPR051985">
    <property type="entry name" value="NR_tyrosine_phosphatase"/>
</dbReference>
<dbReference type="SMART" id="SM00194">
    <property type="entry name" value="PTPc"/>
    <property type="match status" value="1"/>
</dbReference>
<dbReference type="GO" id="GO:0005634">
    <property type="term" value="C:nucleus"/>
    <property type="evidence" value="ECO:0007669"/>
    <property type="project" value="TreeGrafter"/>
</dbReference>
<protein>
    <recommendedName>
        <fullName evidence="4">protein-tyrosine-phosphatase</fullName>
        <ecNumber evidence="4">3.1.3.48</ecNumber>
    </recommendedName>
</protein>
<dbReference type="OrthoDB" id="9450131at2759"/>
<feature type="domain" description="Tyrosine specific protein phosphatases" evidence="14">
    <location>
        <begin position="218"/>
        <end position="292"/>
    </location>
</feature>
<accession>A0A8S1DZJ0</accession>
<evidence type="ECO:0000256" key="6">
    <source>
        <dbReference type="ARBA" id="ARBA00022801"/>
    </source>
</evidence>
<dbReference type="InterPro" id="IPR000242">
    <property type="entry name" value="PTP_cat"/>
</dbReference>
<dbReference type="GO" id="GO:0004726">
    <property type="term" value="F:non-membrane spanning protein tyrosine phosphatase activity"/>
    <property type="evidence" value="ECO:0007669"/>
    <property type="project" value="TreeGrafter"/>
</dbReference>
<dbReference type="Gene3D" id="3.90.190.10">
    <property type="entry name" value="Protein tyrosine phosphatase superfamily"/>
    <property type="match status" value="1"/>
</dbReference>
<sequence>MMEEDAAAATAADQIRGVEQQFELIDSANNWTPCYQQIRNESNSYDFTAEASKKAENKNLNRYRDVNPYDHSRVVLRKDTSGPNKKRSDYINASLVRMPNAQRKYILAQGPLPHTTDHFWLMIWEQECKAVVMLNRVVEKNQIKCHQYWPTGFDGNNETVFSDVNLKVELVSETPMDYYTTRILRLTDVDSGKSRDVHHFHYTTWPDFGVPQSPMAFLHFLMVVRQSGSLDENVGPPVVHCSAGIGRSGTFCLVDLCLLMMEQGKKHVIVRDVLMEMRKHRMGLIQTSEQLRFSYLAILEGAKKLLNRDPDMTELEIFRAEIVPDEEEDSPPPKPPPRGESLRHNNHVSSDEAPSRPEILPELPPDRPLPCEPQNNSNHVNQDDSLEGEPDRKRRKTEEEEKAADSNPVEDELKA</sequence>
<dbReference type="PRINTS" id="PR00700">
    <property type="entry name" value="PRTYPHPHTASE"/>
</dbReference>
<dbReference type="Pfam" id="PF00102">
    <property type="entry name" value="Y_phosphatase"/>
    <property type="match status" value="1"/>
</dbReference>
<dbReference type="Proteomes" id="UP000494165">
    <property type="component" value="Unassembled WGS sequence"/>
</dbReference>
<feature type="region of interest" description="Disordered" evidence="12">
    <location>
        <begin position="321"/>
        <end position="415"/>
    </location>
</feature>
<evidence type="ECO:0000313" key="16">
    <source>
        <dbReference type="Proteomes" id="UP000494165"/>
    </source>
</evidence>
<dbReference type="PIRSF" id="PIRSF000926">
    <property type="entry name" value="Tyr-Ptase_nr1"/>
    <property type="match status" value="1"/>
</dbReference>
<comment type="caution">
    <text evidence="15">The sequence shown here is derived from an EMBL/GenBank/DDBJ whole genome shotgun (WGS) entry which is preliminary data.</text>
</comment>
<comment type="similarity">
    <text evidence="3">Belongs to the protein-tyrosine phosphatase family. Non-receptor class 1 subfamily.</text>
</comment>
<dbReference type="GO" id="GO:0005783">
    <property type="term" value="C:endoplasmic reticulum"/>
    <property type="evidence" value="ECO:0007669"/>
    <property type="project" value="UniProtKB-SubCell"/>
</dbReference>
<dbReference type="PROSITE" id="PS00383">
    <property type="entry name" value="TYR_PHOSPHATASE_1"/>
    <property type="match status" value="1"/>
</dbReference>
<evidence type="ECO:0000256" key="4">
    <source>
        <dbReference type="ARBA" id="ARBA00013064"/>
    </source>
</evidence>
<evidence type="ECO:0000256" key="10">
    <source>
        <dbReference type="PIRSR" id="PIRSR000926-1"/>
    </source>
</evidence>
<evidence type="ECO:0000256" key="12">
    <source>
        <dbReference type="SAM" id="MobiDB-lite"/>
    </source>
</evidence>
<dbReference type="InterPro" id="IPR029021">
    <property type="entry name" value="Prot-tyrosine_phosphatase-like"/>
</dbReference>
<dbReference type="PROSITE" id="PS50056">
    <property type="entry name" value="TYR_PHOSPHATASE_2"/>
    <property type="match status" value="1"/>
</dbReference>
<dbReference type="PANTHER" id="PTHR46047:SF3">
    <property type="entry name" value="TYROSINE-PROTEIN PHOSPHATASE NON-RECEPTOR TYPE 61F"/>
    <property type="match status" value="1"/>
</dbReference>
<proteinExistence type="inferred from homology"/>
<dbReference type="SMART" id="SM00404">
    <property type="entry name" value="PTPc_motif"/>
    <property type="match status" value="1"/>
</dbReference>
<keyword evidence="6" id="KW-0378">Hydrolase</keyword>
<evidence type="ECO:0000256" key="1">
    <source>
        <dbReference type="ARBA" id="ARBA00004240"/>
    </source>
</evidence>
<dbReference type="InterPro" id="IPR016130">
    <property type="entry name" value="Tyr_Pase_AS"/>
</dbReference>
<evidence type="ECO:0000256" key="2">
    <source>
        <dbReference type="ARBA" id="ARBA00004308"/>
    </source>
</evidence>
<dbReference type="CDD" id="cd14545">
    <property type="entry name" value="PTPc-N1_2"/>
    <property type="match status" value="1"/>
</dbReference>
<dbReference type="InterPro" id="IPR003595">
    <property type="entry name" value="Tyr_Pase_cat"/>
</dbReference>
<dbReference type="InterPro" id="IPR000387">
    <property type="entry name" value="Tyr_Pase_dom"/>
</dbReference>
<reference evidence="15 16" key="1">
    <citation type="submission" date="2020-04" db="EMBL/GenBank/DDBJ databases">
        <authorList>
            <person name="Alioto T."/>
            <person name="Alioto T."/>
            <person name="Gomez Garrido J."/>
        </authorList>
    </citation>
    <scope>NUCLEOTIDE SEQUENCE [LARGE SCALE GENOMIC DNA]</scope>
</reference>
<feature type="binding site" evidence="11">
    <location>
        <position position="207"/>
    </location>
    <ligand>
        <name>substrate</name>
    </ligand>
</feature>
<evidence type="ECO:0000256" key="5">
    <source>
        <dbReference type="ARBA" id="ARBA00022553"/>
    </source>
</evidence>
<dbReference type="PROSITE" id="PS50055">
    <property type="entry name" value="TYR_PHOSPHATASE_PTP"/>
    <property type="match status" value="1"/>
</dbReference>
<evidence type="ECO:0000256" key="11">
    <source>
        <dbReference type="PIRSR" id="PIRSR000926-2"/>
    </source>
</evidence>
<dbReference type="GO" id="GO:0070373">
    <property type="term" value="P:negative regulation of ERK1 and ERK2 cascade"/>
    <property type="evidence" value="ECO:0007669"/>
    <property type="project" value="TreeGrafter"/>
</dbReference>
<feature type="compositionally biased region" description="Pro residues" evidence="12">
    <location>
        <begin position="362"/>
        <end position="371"/>
    </location>
</feature>
<dbReference type="GO" id="GO:0019901">
    <property type="term" value="F:protein kinase binding"/>
    <property type="evidence" value="ECO:0007669"/>
    <property type="project" value="TreeGrafter"/>
</dbReference>
<comment type="subcellular location">
    <subcellularLocation>
        <location evidence="2">Endomembrane system</location>
    </subcellularLocation>
    <subcellularLocation>
        <location evidence="1">Endoplasmic reticulum</location>
    </subcellularLocation>
</comment>
<gene>
    <name evidence="15" type="ORF">CLODIP_2_CD04847</name>
</gene>
<keyword evidence="7" id="KW-0256">Endoplasmic reticulum</keyword>
<evidence type="ECO:0000256" key="7">
    <source>
        <dbReference type="ARBA" id="ARBA00022824"/>
    </source>
</evidence>
<dbReference type="PANTHER" id="PTHR46047">
    <property type="entry name" value="TYROSINE-PROTEIN PHOSPHATASE NON-RECEPTOR TYPE 61F"/>
    <property type="match status" value="1"/>
</dbReference>
<keyword evidence="8" id="KW-0904">Protein phosphatase</keyword>
<dbReference type="AlphaFoldDB" id="A0A8S1DZJ0"/>
<dbReference type="EMBL" id="CADEPI010000444">
    <property type="protein sequence ID" value="CAB3385963.1"/>
    <property type="molecule type" value="Genomic_DNA"/>
</dbReference>
<feature type="binding site" evidence="11">
    <location>
        <position position="286"/>
    </location>
    <ligand>
        <name>substrate</name>
    </ligand>
</feature>
<evidence type="ECO:0000256" key="9">
    <source>
        <dbReference type="ARBA" id="ARBA00023136"/>
    </source>
</evidence>
<evidence type="ECO:0000313" key="15">
    <source>
        <dbReference type="EMBL" id="CAB3385963.1"/>
    </source>
</evidence>
<evidence type="ECO:0000256" key="3">
    <source>
        <dbReference type="ARBA" id="ARBA00009701"/>
    </source>
</evidence>
<dbReference type="SUPFAM" id="SSF52799">
    <property type="entry name" value="(Phosphotyrosine protein) phosphatases II"/>
    <property type="match status" value="1"/>
</dbReference>
<feature type="compositionally biased region" description="Basic and acidic residues" evidence="12">
    <location>
        <begin position="389"/>
        <end position="399"/>
    </location>
</feature>
<dbReference type="GO" id="GO:0048666">
    <property type="term" value="P:neuron development"/>
    <property type="evidence" value="ECO:0007669"/>
    <property type="project" value="UniProtKB-ARBA"/>
</dbReference>
<name>A0A8S1DZJ0_9INSE</name>
<feature type="binding site" evidence="11">
    <location>
        <begin position="241"/>
        <end position="247"/>
    </location>
    <ligand>
        <name>substrate</name>
    </ligand>
</feature>
<keyword evidence="9" id="KW-0472">Membrane</keyword>
<evidence type="ECO:0000259" key="13">
    <source>
        <dbReference type="PROSITE" id="PS50055"/>
    </source>
</evidence>
<feature type="active site" description="Phosphocysteine intermediate" evidence="10">
    <location>
        <position position="241"/>
    </location>
</feature>
<dbReference type="GO" id="GO:0046426">
    <property type="term" value="P:negative regulation of receptor signaling pathway via JAK-STAT"/>
    <property type="evidence" value="ECO:0007669"/>
    <property type="project" value="TreeGrafter"/>
</dbReference>
<keyword evidence="16" id="KW-1185">Reference proteome</keyword>
<evidence type="ECO:0000256" key="8">
    <source>
        <dbReference type="ARBA" id="ARBA00022912"/>
    </source>
</evidence>
<feature type="domain" description="Tyrosine-protein phosphatase" evidence="13">
    <location>
        <begin position="18"/>
        <end position="301"/>
    </location>
</feature>
<keyword evidence="5" id="KW-0597">Phosphoprotein</keyword>
<dbReference type="InterPro" id="IPR012265">
    <property type="entry name" value="Ptpn1/Ptpn2"/>
</dbReference>